<name>A0AB34J1E9_PRYPA</name>
<proteinExistence type="predicted"/>
<dbReference type="Gene3D" id="3.80.10.10">
    <property type="entry name" value="Ribonuclease Inhibitor"/>
    <property type="match status" value="3"/>
</dbReference>
<feature type="compositionally biased region" description="Basic and acidic residues" evidence="1">
    <location>
        <begin position="345"/>
        <end position="355"/>
    </location>
</feature>
<evidence type="ECO:0000256" key="1">
    <source>
        <dbReference type="SAM" id="MobiDB-lite"/>
    </source>
</evidence>
<dbReference type="Proteomes" id="UP001515480">
    <property type="component" value="Unassembled WGS sequence"/>
</dbReference>
<feature type="compositionally biased region" description="Low complexity" evidence="1">
    <location>
        <begin position="356"/>
        <end position="365"/>
    </location>
</feature>
<protein>
    <recommendedName>
        <fullName evidence="2">F-box/LRR-repeat protein 15-like leucin rich repeat domain-containing protein</fullName>
    </recommendedName>
</protein>
<dbReference type="InterPro" id="IPR032675">
    <property type="entry name" value="LRR_dom_sf"/>
</dbReference>
<dbReference type="SUPFAM" id="SSF52047">
    <property type="entry name" value="RNI-like"/>
    <property type="match status" value="1"/>
</dbReference>
<dbReference type="EMBL" id="JBGBPQ010000016">
    <property type="protein sequence ID" value="KAL1508745.1"/>
    <property type="molecule type" value="Genomic_DNA"/>
</dbReference>
<sequence length="824" mass="87183">MDAAAHSALSEGSTARIVGLQTRDELNGRTASLESWDAKLSRWKVRVEGVKKLLALHPSNLQSIDEAAAGAAMPEIVSARVPGKRSRVGLIVERRVPEAEVRVEFEGAAKESAWLPEANALSLPPAPEEMVPTEFLYCPVLAREAVPAAGKRKAMVAAEVQDIRIDPSGRLRFWVQWSGQQGGRWALAAELRAAPEETTQASQPEPPAGKKKKAAAAGSEGLQQEAGASTPAEGENKSRSSAKAGGDASSSTCVRSEKAGRKRPMTQPSGALALPEEEDAATGGAQEVGSTGKSNKKRQKEADSSPDAGPSRGDMEAEAALSSNKWSRKNKQANDSWEAALDAMQQREAEPDSEKSAAPAPAAPARDPRMAGFRIGGQGETAEERGEGWCGPWSTAMRLVSQREQAKAEREAAIAAGGTVQPLCEWTPSRDVSTPRPPRPAAIPTLQQLAVSFLVEYIEDVGDFGVLPPGIMHSLASQICARRKFTEQVLPLFTSDASASELILPDLHQVTEGALLEALDRLITPASRLGLVQLDYCGRCLSDAALLRLEPLASLHTLRLTGCYRVSNGAIDRFLRARGGGLHALHLSGSSQLSAETLTAIGANCRALRRLAIEDCAQLPSASLLPLEAVGRRLEGLSFGGVCLLADETLERLARCGAHALESLCLRGCAMLTTAGVVAVAKACLRLQVLDLEGVEMLTDEALFALGEHTPALRHLVLKRCVQVSDAGVSALAAGCRSLQVLSLNNIPALGDLALVALRECCASSLASLDLSWCRGVTDQGVGALVDAAPNLETLSIWGCSQLTKTFFDGHGKDSLQIIGRCFA</sequence>
<dbReference type="InterPro" id="IPR057207">
    <property type="entry name" value="FBXL15_LRR"/>
</dbReference>
<evidence type="ECO:0000313" key="4">
    <source>
        <dbReference type="Proteomes" id="UP001515480"/>
    </source>
</evidence>
<dbReference type="Pfam" id="PF25372">
    <property type="entry name" value="DUF7885"/>
    <property type="match status" value="1"/>
</dbReference>
<keyword evidence="4" id="KW-1185">Reference proteome</keyword>
<feature type="compositionally biased region" description="Low complexity" evidence="1">
    <location>
        <begin position="239"/>
        <end position="251"/>
    </location>
</feature>
<reference evidence="3 4" key="1">
    <citation type="journal article" date="2024" name="Science">
        <title>Giant polyketide synthase enzymes in the biosynthesis of giant marine polyether toxins.</title>
        <authorList>
            <person name="Fallon T.R."/>
            <person name="Shende V.V."/>
            <person name="Wierzbicki I.H."/>
            <person name="Pendleton A.L."/>
            <person name="Watervoot N.F."/>
            <person name="Auber R.P."/>
            <person name="Gonzalez D.J."/>
            <person name="Wisecaver J.H."/>
            <person name="Moore B.S."/>
        </authorList>
    </citation>
    <scope>NUCLEOTIDE SEQUENCE [LARGE SCALE GENOMIC DNA]</scope>
    <source>
        <strain evidence="3 4">12B1</strain>
    </source>
</reference>
<organism evidence="3 4">
    <name type="scientific">Prymnesium parvum</name>
    <name type="common">Toxic golden alga</name>
    <dbReference type="NCBI Taxonomy" id="97485"/>
    <lineage>
        <taxon>Eukaryota</taxon>
        <taxon>Haptista</taxon>
        <taxon>Haptophyta</taxon>
        <taxon>Prymnesiophyceae</taxon>
        <taxon>Prymnesiales</taxon>
        <taxon>Prymnesiaceae</taxon>
        <taxon>Prymnesium</taxon>
    </lineage>
</organism>
<evidence type="ECO:0000259" key="2">
    <source>
        <dbReference type="Pfam" id="PF25372"/>
    </source>
</evidence>
<gene>
    <name evidence="3" type="ORF">AB1Y20_004840</name>
</gene>
<feature type="domain" description="F-box/LRR-repeat protein 15-like leucin rich repeat" evidence="2">
    <location>
        <begin position="582"/>
        <end position="807"/>
    </location>
</feature>
<dbReference type="PANTHER" id="PTHR13318:SF190">
    <property type="entry name" value="PARTNER OF PAIRED, ISOFORM B"/>
    <property type="match status" value="1"/>
</dbReference>
<dbReference type="GO" id="GO:0031146">
    <property type="term" value="P:SCF-dependent proteasomal ubiquitin-dependent protein catabolic process"/>
    <property type="evidence" value="ECO:0007669"/>
    <property type="project" value="TreeGrafter"/>
</dbReference>
<dbReference type="PANTHER" id="PTHR13318">
    <property type="entry name" value="PARTNER OF PAIRED, ISOFORM B-RELATED"/>
    <property type="match status" value="1"/>
</dbReference>
<dbReference type="SMART" id="SM00367">
    <property type="entry name" value="LRR_CC"/>
    <property type="match status" value="10"/>
</dbReference>
<dbReference type="AlphaFoldDB" id="A0AB34J1E9"/>
<accession>A0AB34J1E9</accession>
<feature type="region of interest" description="Disordered" evidence="1">
    <location>
        <begin position="193"/>
        <end position="374"/>
    </location>
</feature>
<comment type="caution">
    <text evidence="3">The sequence shown here is derived from an EMBL/GenBank/DDBJ whole genome shotgun (WGS) entry which is preliminary data.</text>
</comment>
<dbReference type="InterPro" id="IPR006553">
    <property type="entry name" value="Leu-rich_rpt_Cys-con_subtyp"/>
</dbReference>
<dbReference type="GO" id="GO:0019005">
    <property type="term" value="C:SCF ubiquitin ligase complex"/>
    <property type="evidence" value="ECO:0007669"/>
    <property type="project" value="TreeGrafter"/>
</dbReference>
<evidence type="ECO:0000313" key="3">
    <source>
        <dbReference type="EMBL" id="KAL1508745.1"/>
    </source>
</evidence>